<dbReference type="RefSeq" id="XP_003055490.1">
    <property type="nucleotide sequence ID" value="XM_003055444.1"/>
</dbReference>
<evidence type="ECO:0000256" key="1">
    <source>
        <dbReference type="SAM" id="MobiDB-lite"/>
    </source>
</evidence>
<evidence type="ECO:0000313" key="3">
    <source>
        <dbReference type="EMBL" id="EEH60742.1"/>
    </source>
</evidence>
<dbReference type="KEGG" id="mpp:MICPUCDRAFT_61343"/>
<keyword evidence="4" id="KW-1185">Reference proteome</keyword>
<accession>C1MHG9</accession>
<organism evidence="4">
    <name type="scientific">Micromonas pusilla (strain CCMP1545)</name>
    <name type="common">Picoplanktonic green alga</name>
    <dbReference type="NCBI Taxonomy" id="564608"/>
    <lineage>
        <taxon>Eukaryota</taxon>
        <taxon>Viridiplantae</taxon>
        <taxon>Chlorophyta</taxon>
        <taxon>Mamiellophyceae</taxon>
        <taxon>Mamiellales</taxon>
        <taxon>Mamiellaceae</taxon>
        <taxon>Micromonas</taxon>
    </lineage>
</organism>
<dbReference type="EMBL" id="GG663735">
    <property type="protein sequence ID" value="EEH60742.1"/>
    <property type="molecule type" value="Genomic_DNA"/>
</dbReference>
<reference evidence="3 4" key="1">
    <citation type="journal article" date="2009" name="Science">
        <title>Green evolution and dynamic adaptations revealed by genomes of the marine picoeukaryotes Micromonas.</title>
        <authorList>
            <person name="Worden A.Z."/>
            <person name="Lee J.H."/>
            <person name="Mock T."/>
            <person name="Rouze P."/>
            <person name="Simmons M.P."/>
            <person name="Aerts A.L."/>
            <person name="Allen A.E."/>
            <person name="Cuvelier M.L."/>
            <person name="Derelle E."/>
            <person name="Everett M.V."/>
            <person name="Foulon E."/>
            <person name="Grimwood J."/>
            <person name="Gundlach H."/>
            <person name="Henrissat B."/>
            <person name="Napoli C."/>
            <person name="McDonald S.M."/>
            <person name="Parker M.S."/>
            <person name="Rombauts S."/>
            <person name="Salamov A."/>
            <person name="Von Dassow P."/>
            <person name="Badger J.H."/>
            <person name="Coutinho P.M."/>
            <person name="Demir E."/>
            <person name="Dubchak I."/>
            <person name="Gentemann C."/>
            <person name="Eikrem W."/>
            <person name="Gready J.E."/>
            <person name="John U."/>
            <person name="Lanier W."/>
            <person name="Lindquist E.A."/>
            <person name="Lucas S."/>
            <person name="Mayer K.F."/>
            <person name="Moreau H."/>
            <person name="Not F."/>
            <person name="Otillar R."/>
            <person name="Panaud O."/>
            <person name="Pangilinan J."/>
            <person name="Paulsen I."/>
            <person name="Piegu B."/>
            <person name="Poliakov A."/>
            <person name="Robbens S."/>
            <person name="Schmutz J."/>
            <person name="Toulza E."/>
            <person name="Wyss T."/>
            <person name="Zelensky A."/>
            <person name="Zhou K."/>
            <person name="Armbrust E.V."/>
            <person name="Bhattacharya D."/>
            <person name="Goodenough U.W."/>
            <person name="Van de Peer Y."/>
            <person name="Grigoriev I.V."/>
        </authorList>
    </citation>
    <scope>NUCLEOTIDE SEQUENCE [LARGE SCALE GENOMIC DNA]</scope>
    <source>
        <strain evidence="3 4">CCMP1545</strain>
    </source>
</reference>
<proteinExistence type="predicted"/>
<feature type="region of interest" description="Disordered" evidence="1">
    <location>
        <begin position="100"/>
        <end position="140"/>
    </location>
</feature>
<evidence type="ECO:0000256" key="2">
    <source>
        <dbReference type="SAM" id="SignalP"/>
    </source>
</evidence>
<dbReference type="GeneID" id="9680674"/>
<keyword evidence="2" id="KW-0732">Signal</keyword>
<evidence type="ECO:0000313" key="4">
    <source>
        <dbReference type="Proteomes" id="UP000001876"/>
    </source>
</evidence>
<feature type="compositionally biased region" description="Basic and acidic residues" evidence="1">
    <location>
        <begin position="100"/>
        <end position="109"/>
    </location>
</feature>
<dbReference type="Proteomes" id="UP000001876">
    <property type="component" value="Unassembled WGS sequence"/>
</dbReference>
<feature type="compositionally biased region" description="Basic and acidic residues" evidence="1">
    <location>
        <begin position="122"/>
        <end position="140"/>
    </location>
</feature>
<feature type="chain" id="PRO_5002910460" evidence="2">
    <location>
        <begin position="18"/>
        <end position="140"/>
    </location>
</feature>
<gene>
    <name evidence="3" type="ORF">MICPUCDRAFT_61343</name>
</gene>
<name>C1MHG9_MICPC</name>
<dbReference type="AlphaFoldDB" id="C1MHG9"/>
<sequence>MLLLQFLVKVLRVTVYCDSGNDEPHRGVHRVFRLLRYHASEVIEQAAEHTLRFQEERNENGVSDFFALMIDGSTRARFVDQSPPREPYFCGLHTHAIERSRRDRGRENATPRAGVRSTVASERQERRKGLIARARERANA</sequence>
<feature type="signal peptide" evidence="2">
    <location>
        <begin position="1"/>
        <end position="17"/>
    </location>
</feature>
<protein>
    <submittedName>
        <fullName evidence="3">Predicted protein</fullName>
    </submittedName>
</protein>